<organism evidence="4 5">
    <name type="scientific">Polaromonas aquatica</name>
    <dbReference type="NCBI Taxonomy" id="332657"/>
    <lineage>
        <taxon>Bacteria</taxon>
        <taxon>Pseudomonadati</taxon>
        <taxon>Pseudomonadota</taxon>
        <taxon>Betaproteobacteria</taxon>
        <taxon>Burkholderiales</taxon>
        <taxon>Comamonadaceae</taxon>
        <taxon>Polaromonas</taxon>
    </lineage>
</organism>
<dbReference type="EMBL" id="JBHSRS010000084">
    <property type="protein sequence ID" value="MFC6284032.1"/>
    <property type="molecule type" value="Genomic_DNA"/>
</dbReference>
<dbReference type="Gene3D" id="3.50.50.60">
    <property type="entry name" value="FAD/NAD(P)-binding domain"/>
    <property type="match status" value="2"/>
</dbReference>
<dbReference type="SUPFAM" id="SSF51905">
    <property type="entry name" value="FAD/NAD(P)-binding domain"/>
    <property type="match status" value="1"/>
</dbReference>
<evidence type="ECO:0000313" key="4">
    <source>
        <dbReference type="EMBL" id="MFC6284032.1"/>
    </source>
</evidence>
<dbReference type="InterPro" id="IPR006076">
    <property type="entry name" value="FAD-dep_OxRdtase"/>
</dbReference>
<dbReference type="Proteomes" id="UP001596270">
    <property type="component" value="Unassembled WGS sequence"/>
</dbReference>
<sequence length="426" mass="45433">MKVLVLGAGVVGVTTAYYLWRDGHEVTVLDRQAGPGFETSFGNAGGLCPSFAGPWAAPGMVSKVLKMSLQGDSPIRFSLKPEIRKLQWLRLWLANCNTESFRVNKLRMQKVAHYSMACLKDLVDSTALTGFDFHADGVLQLFRTAAELEMGHASARALAEFGVPWRMLDAAGLNLVEPALAHSTVGVAGALHLPLDASGDSHRFVLSLGAWLEARGVSFLYNTAVEAIAHDAGAITGVRTAATAAGAGSLLQSDAYVVALGSYAPLMLAPLGIRLPIYPLKGYSITVPVTDEALAPRAAIMDEHNKVMISRLGNRIRAAGMAELTGYDLSLVPSRKDLLVRVVREIFPRGLDFDQVSFWAGLRPMTPDGPPILGKTRWPNLFLNSGHGSNGWTQACGTSRIVADVVSGKSPDIDIEGLTAGRFGAG</sequence>
<proteinExistence type="inferred from homology"/>
<dbReference type="EC" id="1.4.99.-" evidence="4"/>
<dbReference type="PANTHER" id="PTHR13847:SF280">
    <property type="entry name" value="D-AMINO ACID DEHYDROGENASE"/>
    <property type="match status" value="1"/>
</dbReference>
<dbReference type="RefSeq" id="WP_371439797.1">
    <property type="nucleotide sequence ID" value="NZ_JBHSRS010000084.1"/>
</dbReference>
<protein>
    <submittedName>
        <fullName evidence="4">D-amino acid dehydrogenase</fullName>
        <ecNumber evidence="4">1.4.99.-</ecNumber>
    </submittedName>
</protein>
<dbReference type="NCBIfam" id="NF001933">
    <property type="entry name" value="PRK00711.1"/>
    <property type="match status" value="1"/>
</dbReference>
<dbReference type="InterPro" id="IPR036188">
    <property type="entry name" value="FAD/NAD-bd_sf"/>
</dbReference>
<dbReference type="Gene3D" id="3.30.9.10">
    <property type="entry name" value="D-Amino Acid Oxidase, subunit A, domain 2"/>
    <property type="match status" value="1"/>
</dbReference>
<comment type="caution">
    <text evidence="4">The sequence shown here is derived from an EMBL/GenBank/DDBJ whole genome shotgun (WGS) entry which is preliminary data.</text>
</comment>
<dbReference type="GO" id="GO:0016491">
    <property type="term" value="F:oxidoreductase activity"/>
    <property type="evidence" value="ECO:0007669"/>
    <property type="project" value="UniProtKB-KW"/>
</dbReference>
<comment type="similarity">
    <text evidence="1">Belongs to the DadA oxidoreductase family.</text>
</comment>
<dbReference type="SUPFAM" id="SSF54373">
    <property type="entry name" value="FAD-linked reductases, C-terminal domain"/>
    <property type="match status" value="1"/>
</dbReference>
<evidence type="ECO:0000256" key="2">
    <source>
        <dbReference type="ARBA" id="ARBA00023002"/>
    </source>
</evidence>
<dbReference type="PANTHER" id="PTHR13847">
    <property type="entry name" value="SARCOSINE DEHYDROGENASE-RELATED"/>
    <property type="match status" value="1"/>
</dbReference>
<evidence type="ECO:0000256" key="1">
    <source>
        <dbReference type="ARBA" id="ARBA00009410"/>
    </source>
</evidence>
<name>A0ABW1U4N2_9BURK</name>
<reference evidence="5" key="1">
    <citation type="journal article" date="2019" name="Int. J. Syst. Evol. Microbiol.">
        <title>The Global Catalogue of Microorganisms (GCM) 10K type strain sequencing project: providing services to taxonomists for standard genome sequencing and annotation.</title>
        <authorList>
            <consortium name="The Broad Institute Genomics Platform"/>
            <consortium name="The Broad Institute Genome Sequencing Center for Infectious Disease"/>
            <person name="Wu L."/>
            <person name="Ma J."/>
        </authorList>
    </citation>
    <scope>NUCLEOTIDE SEQUENCE [LARGE SCALE GENOMIC DNA]</scope>
    <source>
        <strain evidence="5">CCUG 39402</strain>
    </source>
</reference>
<feature type="domain" description="FAD dependent oxidoreductase" evidence="3">
    <location>
        <begin position="2"/>
        <end position="404"/>
    </location>
</feature>
<evidence type="ECO:0000259" key="3">
    <source>
        <dbReference type="Pfam" id="PF01266"/>
    </source>
</evidence>
<accession>A0ABW1U4N2</accession>
<gene>
    <name evidence="4" type="ORF">ACFQND_22630</name>
</gene>
<dbReference type="Pfam" id="PF01266">
    <property type="entry name" value="DAO"/>
    <property type="match status" value="1"/>
</dbReference>
<evidence type="ECO:0000313" key="5">
    <source>
        <dbReference type="Proteomes" id="UP001596270"/>
    </source>
</evidence>
<keyword evidence="5" id="KW-1185">Reference proteome</keyword>
<keyword evidence="2 4" id="KW-0560">Oxidoreductase</keyword>